<evidence type="ECO:0000313" key="2">
    <source>
        <dbReference type="Proteomes" id="UP000610203"/>
    </source>
</evidence>
<dbReference type="Proteomes" id="UP000610203">
    <property type="component" value="Unassembled WGS sequence"/>
</dbReference>
<keyword evidence="2" id="KW-1185">Reference proteome</keyword>
<gene>
    <name evidence="1" type="ORF">GCM10016272_27230</name>
</gene>
<organism evidence="1 2">
    <name type="scientific">Psychrobacter glaciei</name>
    <dbReference type="NCBI Taxonomy" id="619771"/>
    <lineage>
        <taxon>Bacteria</taxon>
        <taxon>Pseudomonadati</taxon>
        <taxon>Pseudomonadota</taxon>
        <taxon>Gammaproteobacteria</taxon>
        <taxon>Moraxellales</taxon>
        <taxon>Moraxellaceae</taxon>
        <taxon>Psychrobacter</taxon>
    </lineage>
</organism>
<dbReference type="RefSeq" id="WP_189586944.1">
    <property type="nucleotide sequence ID" value="NZ_BMZR01000011.1"/>
</dbReference>
<evidence type="ECO:0000313" key="1">
    <source>
        <dbReference type="EMBL" id="GHD38281.1"/>
    </source>
</evidence>
<accession>A0ABQ3GVR3</accession>
<name>A0ABQ3GVR3_9GAMM</name>
<protein>
    <submittedName>
        <fullName evidence="1">Uncharacterized protein</fullName>
    </submittedName>
</protein>
<dbReference type="EMBL" id="BMZR01000011">
    <property type="protein sequence ID" value="GHD38281.1"/>
    <property type="molecule type" value="Genomic_DNA"/>
</dbReference>
<comment type="caution">
    <text evidence="1">The sequence shown here is derived from an EMBL/GenBank/DDBJ whole genome shotgun (WGS) entry which is preliminary data.</text>
</comment>
<reference evidence="2" key="1">
    <citation type="journal article" date="2019" name="Int. J. Syst. Evol. Microbiol.">
        <title>The Global Catalogue of Microorganisms (GCM) 10K type strain sequencing project: providing services to taxonomists for standard genome sequencing and annotation.</title>
        <authorList>
            <consortium name="The Broad Institute Genomics Platform"/>
            <consortium name="The Broad Institute Genome Sequencing Center for Infectious Disease"/>
            <person name="Wu L."/>
            <person name="Ma J."/>
        </authorList>
    </citation>
    <scope>NUCLEOTIDE SEQUENCE [LARGE SCALE GENOMIC DNA]</scope>
    <source>
        <strain evidence="2">KCTC 42280</strain>
    </source>
</reference>
<proteinExistence type="predicted"/>
<sequence>MTLLKKLDYEDVNFEVYSSQQFATVVFDRGEDEESVLITVIENGKINQFEGNNRYNPSSRRISTCIYTREEAENEDGKVIKICIIQHKGTTLVEVHGVEQQELDYLFKKNK</sequence>